<protein>
    <recommendedName>
        <fullName evidence="2">chitin synthase</fullName>
        <ecNumber evidence="2">2.4.1.16</ecNumber>
    </recommendedName>
</protein>
<dbReference type="PANTHER" id="PTHR22914:SF41">
    <property type="entry name" value="CHITIN SYNTHASE 7"/>
    <property type="match status" value="1"/>
</dbReference>
<keyword evidence="8" id="KW-0175">Coiled coil</keyword>
<comment type="catalytic activity">
    <reaction evidence="12">
        <text>[(1-&gt;4)-N-acetyl-beta-D-glucosaminyl](n) + UDP-N-acetyl-alpha-D-glucosamine = [(1-&gt;4)-N-acetyl-beta-D-glucosaminyl](n+1) + UDP + H(+)</text>
        <dbReference type="Rhea" id="RHEA:16637"/>
        <dbReference type="Rhea" id="RHEA-COMP:9593"/>
        <dbReference type="Rhea" id="RHEA-COMP:9595"/>
        <dbReference type="ChEBI" id="CHEBI:15378"/>
        <dbReference type="ChEBI" id="CHEBI:17029"/>
        <dbReference type="ChEBI" id="CHEBI:57705"/>
        <dbReference type="ChEBI" id="CHEBI:58223"/>
        <dbReference type="EC" id="2.4.1.16"/>
    </reaction>
</comment>
<reference evidence="17" key="1">
    <citation type="journal article" date="2017" name="bioRxiv">
        <title>Comparative analysis of the genomes of Stylophora pistillata and Acropora digitifera provides evidence for extensive differences between species of corals.</title>
        <authorList>
            <person name="Voolstra C.R."/>
            <person name="Li Y."/>
            <person name="Liew Y.J."/>
            <person name="Baumgarten S."/>
            <person name="Zoccola D."/>
            <person name="Flot J.-F."/>
            <person name="Tambutte S."/>
            <person name="Allemand D."/>
            <person name="Aranda M."/>
        </authorList>
    </citation>
    <scope>NUCLEOTIDE SEQUENCE [LARGE SCALE GENOMIC DNA]</scope>
</reference>
<name>A0A2B4RFA3_STYPI</name>
<feature type="transmembrane region" description="Helical" evidence="14">
    <location>
        <begin position="256"/>
        <end position="277"/>
    </location>
</feature>
<feature type="transmembrane region" description="Helical" evidence="14">
    <location>
        <begin position="109"/>
        <end position="137"/>
    </location>
</feature>
<evidence type="ECO:0000256" key="6">
    <source>
        <dbReference type="ARBA" id="ARBA00022692"/>
    </source>
</evidence>
<feature type="transmembrane region" description="Helical" evidence="14">
    <location>
        <begin position="289"/>
        <end position="307"/>
    </location>
</feature>
<feature type="transmembrane region" description="Helical" evidence="14">
    <location>
        <begin position="367"/>
        <end position="386"/>
    </location>
</feature>
<dbReference type="FunFam" id="3.90.550.10:FF:000139">
    <property type="entry name" value="Chitin synthase 8"/>
    <property type="match status" value="1"/>
</dbReference>
<dbReference type="Proteomes" id="UP000225706">
    <property type="component" value="Unassembled WGS sequence"/>
</dbReference>
<keyword evidence="6 14" id="KW-0812">Transmembrane</keyword>
<feature type="transmembrane region" description="Helical" evidence="14">
    <location>
        <begin position="157"/>
        <end position="175"/>
    </location>
</feature>
<evidence type="ECO:0000256" key="10">
    <source>
        <dbReference type="ARBA" id="ARBA00023180"/>
    </source>
</evidence>
<feature type="compositionally biased region" description="Basic residues" evidence="13">
    <location>
        <begin position="1527"/>
        <end position="1541"/>
    </location>
</feature>
<dbReference type="SUPFAM" id="SSF53448">
    <property type="entry name" value="Nucleotide-diphospho-sugar transferases"/>
    <property type="match status" value="1"/>
</dbReference>
<feature type="transmembrane region" description="Helical" evidence="14">
    <location>
        <begin position="1032"/>
        <end position="1053"/>
    </location>
</feature>
<comment type="caution">
    <text evidence="16">The sequence shown here is derived from an EMBL/GenBank/DDBJ whole genome shotgun (WGS) entry which is preliminary data.</text>
</comment>
<feature type="transmembrane region" description="Helical" evidence="14">
    <location>
        <begin position="473"/>
        <end position="495"/>
    </location>
</feature>
<dbReference type="GO" id="GO:0005886">
    <property type="term" value="C:plasma membrane"/>
    <property type="evidence" value="ECO:0007669"/>
    <property type="project" value="UniProtKB-SubCell"/>
</dbReference>
<evidence type="ECO:0000313" key="16">
    <source>
        <dbReference type="EMBL" id="PFX15170.1"/>
    </source>
</evidence>
<feature type="transmembrane region" description="Helical" evidence="14">
    <location>
        <begin position="923"/>
        <end position="944"/>
    </location>
</feature>
<feature type="region of interest" description="Disordered" evidence="13">
    <location>
        <begin position="1517"/>
        <end position="1577"/>
    </location>
</feature>
<dbReference type="InterPro" id="IPR029044">
    <property type="entry name" value="Nucleotide-diphossugar_trans"/>
</dbReference>
<feature type="transmembrane region" description="Helical" evidence="14">
    <location>
        <begin position="1059"/>
        <end position="1078"/>
    </location>
</feature>
<comment type="subcellular location">
    <subcellularLocation>
        <location evidence="1">Cell membrane</location>
        <topology evidence="1">Multi-pass membrane protein</topology>
    </subcellularLocation>
</comment>
<feature type="transmembrane region" description="Helical" evidence="14">
    <location>
        <begin position="195"/>
        <end position="218"/>
    </location>
</feature>
<keyword evidence="9 14" id="KW-0472">Membrane</keyword>
<sequence length="1577" mass="178500">MDPDETSFAKDHDSKIFQGSFQGQYFMVRSRAHGHFLHFHEFCMEQLQGNHANGIHTWRMARQTTLPEHSSMDPSERSLRTETTPQIDYAVSQTAKIHREKPRESRSSAWLFIVKCLFGAFLFVCVLVCLIASKLSLLSIASYYQGNHSKSSFERETLFIMIVLLLMIPEVYTLLKASWTSLFSKTHKWPCRKAVFLGLFSSLLEVFGLCFFGIVVLLDQSIHPGLRIVMMNGVFFVPVLWQVFRSRGCQAQGSWGQCFIFILALILEFAGIGMLTFKMSRESSNTPFWGVPLALIAVSFAWNPEIFKIVTEPVQNHPNSGLDGLSTSQPSTNVENGGLSLPQGETVLGMVTRSKSARGKAAIISSLWKLFLIPFVAALYCSIFQIADLKGLQEGFDNFSVDSKEFVPFMVQIWTSFLGYMLGILACAMCMQLLAFAVPMILATPISVGLTLISNGWAKDHIFHFEPGDPKDVLLYVITGCFLLAQFFSVGYYVLKGQDITMAKESSLFWMPTYNGVFLEQHLLLNRRNEITDDYHVDLAELVKNSCVYICTTMYHENEQEMEQLLNSLHDIDCAREKSRRQIESHIFFDGAVKGDVLNNYVLQLISLIPKALKVSIEVCMKLKTPYGMQMRWRLPGGMFFHIHLKDNLRVKNKKRWSQVMYMSYVLDFKEKLMEVTDENTYILTTDADVRFTHESVEALLDLMVRDPNVGAVCGRTHPLGVGPIVWYQIFDYAIGHWFQKVANHVLGSVLCSPGCFSVYRAAAIRDVLPIYSSKVDTSFDFLTKDMGEDRWLCTLMVQSGWRLDYCAAAEDSTFCPDNFDEFFKQRRRWIPSTLANLALVISQWKLTISNNYISIAFILYQALMVFSTIISPSTVILIMASGMVFAQFPIFSETAILVLLILTSVGYALICLYTSQDFQLKVAFLLTMVFALLMAFVTVGVAAQVADDLYDRSHPTTSPPTTSPVTQPVRSIVQSTKLTAVGLSHSPLPTDTWQHLPTPKPWLAETITNATTASSPTENAGPKLPANVSSLYLGGLIGIFVLAALLHLTEAYCLIHGLWYLFCLPSGYLLLIIYSICNLTDRSWGTREEKIKKVDDVPWYEKLWAKIRSICICCGPQPAPQPAVTDRVDGPPTDSEPPTSPEETDSDAAPPVQENADSGSDGASASSLGSGKLVDEPPPKSAMKQPLVRRPSAPRDGLKEDSGRLGKWRYPGDKKVTFASKLPRLHPETLVEDWLQREFQIYANNFRDGGYDSVSFIVGMTDKHLKAIGIEKRGHRKKLLMEIEKLPQIDIPQEVPENVEDWLNELGLDEYWTNFTQSGYTEPRMLEDLKIMNKETLKETFGITKPGHLDKLYKAIQKVQYPTEAQRRIRHTREETNKLQVMDLKVDNQDSGYEYEFWEGLRQLCLLPESAVFGAVEELKEKLEDLRNYTLMVFLIANGMWIILILALMRQSHLQVLGTNVLGLAFLCVYGLIIVIQFLTLLWHRVETFFHVIARAPWRRGQMHMSWAFDDENLPPPPTEADLARVRKKARRPRRPRTRRYSNQPSVSTDERGSLLSDGRPSSSYGSRERDIPHLV</sequence>
<dbReference type="GO" id="GO:0004100">
    <property type="term" value="F:chitin synthase activity"/>
    <property type="evidence" value="ECO:0007669"/>
    <property type="project" value="UniProtKB-EC"/>
</dbReference>
<evidence type="ECO:0000313" key="17">
    <source>
        <dbReference type="Proteomes" id="UP000225706"/>
    </source>
</evidence>
<dbReference type="STRING" id="50429.A0A2B4RFA3"/>
<keyword evidence="5" id="KW-0808">Transferase</keyword>
<evidence type="ECO:0000256" key="9">
    <source>
        <dbReference type="ARBA" id="ARBA00023136"/>
    </source>
</evidence>
<dbReference type="Gene3D" id="1.10.150.50">
    <property type="entry name" value="Transcription Factor, Ets-1"/>
    <property type="match status" value="2"/>
</dbReference>
<keyword evidence="7 14" id="KW-1133">Transmembrane helix</keyword>
<keyword evidence="10" id="KW-0325">Glycoprotein</keyword>
<dbReference type="EC" id="2.4.1.16" evidence="2"/>
<evidence type="ECO:0000256" key="8">
    <source>
        <dbReference type="ARBA" id="ARBA00023054"/>
    </source>
</evidence>
<dbReference type="GO" id="GO:0006031">
    <property type="term" value="P:chitin biosynthetic process"/>
    <property type="evidence" value="ECO:0007669"/>
    <property type="project" value="TreeGrafter"/>
</dbReference>
<dbReference type="Pfam" id="PF03142">
    <property type="entry name" value="Chitin_synth_2"/>
    <property type="match status" value="1"/>
</dbReference>
<evidence type="ECO:0000256" key="1">
    <source>
        <dbReference type="ARBA" id="ARBA00004651"/>
    </source>
</evidence>
<dbReference type="Gene3D" id="3.90.550.10">
    <property type="entry name" value="Spore Coat Polysaccharide Biosynthesis Protein SpsA, Chain A"/>
    <property type="match status" value="1"/>
</dbReference>
<dbReference type="PROSITE" id="PS50105">
    <property type="entry name" value="SAM_DOMAIN"/>
    <property type="match status" value="2"/>
</dbReference>
<feature type="transmembrane region" description="Helical" evidence="14">
    <location>
        <begin position="1462"/>
        <end position="1484"/>
    </location>
</feature>
<feature type="transmembrane region" description="Helical" evidence="14">
    <location>
        <begin position="224"/>
        <end position="244"/>
    </location>
</feature>
<keyword evidence="4" id="KW-0328">Glycosyltransferase</keyword>
<feature type="compositionally biased region" description="Low complexity" evidence="13">
    <location>
        <begin position="1157"/>
        <end position="1172"/>
    </location>
</feature>
<evidence type="ECO:0000256" key="2">
    <source>
        <dbReference type="ARBA" id="ARBA00012543"/>
    </source>
</evidence>
<organism evidence="16 17">
    <name type="scientific">Stylophora pistillata</name>
    <name type="common">Smooth cauliflower coral</name>
    <dbReference type="NCBI Taxonomy" id="50429"/>
    <lineage>
        <taxon>Eukaryota</taxon>
        <taxon>Metazoa</taxon>
        <taxon>Cnidaria</taxon>
        <taxon>Anthozoa</taxon>
        <taxon>Hexacorallia</taxon>
        <taxon>Scleractinia</taxon>
        <taxon>Astrocoeniina</taxon>
        <taxon>Pocilloporidae</taxon>
        <taxon>Stylophora</taxon>
    </lineage>
</organism>
<feature type="transmembrane region" description="Helical" evidence="14">
    <location>
        <begin position="853"/>
        <end position="879"/>
    </location>
</feature>
<feature type="transmembrane region" description="Helical" evidence="14">
    <location>
        <begin position="1430"/>
        <end position="1450"/>
    </location>
</feature>
<evidence type="ECO:0000259" key="15">
    <source>
        <dbReference type="PROSITE" id="PS50105"/>
    </source>
</evidence>
<feature type="domain" description="SAM" evidence="15">
    <location>
        <begin position="1295"/>
        <end position="1363"/>
    </location>
</feature>
<evidence type="ECO:0000256" key="13">
    <source>
        <dbReference type="SAM" id="MobiDB-lite"/>
    </source>
</evidence>
<dbReference type="SUPFAM" id="SSF47769">
    <property type="entry name" value="SAM/Pointed domain"/>
    <property type="match status" value="2"/>
</dbReference>
<feature type="compositionally biased region" description="Basic and acidic residues" evidence="13">
    <location>
        <begin position="1197"/>
        <end position="1211"/>
    </location>
</feature>
<evidence type="ECO:0000256" key="11">
    <source>
        <dbReference type="ARBA" id="ARBA00046329"/>
    </source>
</evidence>
<feature type="domain" description="SAM" evidence="15">
    <location>
        <begin position="1232"/>
        <end position="1290"/>
    </location>
</feature>
<feature type="region of interest" description="Disordered" evidence="13">
    <location>
        <begin position="1123"/>
        <end position="1211"/>
    </location>
</feature>
<proteinExistence type="inferred from homology"/>
<feature type="transmembrane region" description="Helical" evidence="14">
    <location>
        <begin position="891"/>
        <end position="911"/>
    </location>
</feature>
<gene>
    <name evidence="16" type="primary">CHS6</name>
    <name evidence="16" type="ORF">AWC38_SpisGene20620</name>
</gene>
<dbReference type="Pfam" id="PF07647">
    <property type="entry name" value="SAM_2"/>
    <property type="match status" value="2"/>
</dbReference>
<keyword evidence="17" id="KW-1185">Reference proteome</keyword>
<dbReference type="OrthoDB" id="370884at2759"/>
<evidence type="ECO:0000256" key="5">
    <source>
        <dbReference type="ARBA" id="ARBA00022679"/>
    </source>
</evidence>
<dbReference type="CDD" id="cd04190">
    <property type="entry name" value="Chitin_synth_C"/>
    <property type="match status" value="1"/>
</dbReference>
<dbReference type="EMBL" id="LSMT01000677">
    <property type="protein sequence ID" value="PFX15170.1"/>
    <property type="molecule type" value="Genomic_DNA"/>
</dbReference>
<feature type="transmembrane region" description="Helical" evidence="14">
    <location>
        <begin position="406"/>
        <end position="426"/>
    </location>
</feature>
<dbReference type="PANTHER" id="PTHR22914">
    <property type="entry name" value="CHITIN SYNTHASE"/>
    <property type="match status" value="1"/>
</dbReference>
<keyword evidence="3" id="KW-1003">Cell membrane</keyword>
<evidence type="ECO:0000256" key="7">
    <source>
        <dbReference type="ARBA" id="ARBA00022989"/>
    </source>
</evidence>
<accession>A0A2B4RFA3</accession>
<feature type="transmembrane region" description="Helical" evidence="14">
    <location>
        <begin position="433"/>
        <end position="453"/>
    </location>
</feature>
<comment type="similarity">
    <text evidence="11">Belongs to the chitin synthase family. Class IV subfamily.</text>
</comment>
<dbReference type="SMART" id="SM00454">
    <property type="entry name" value="SAM"/>
    <property type="match status" value="2"/>
</dbReference>
<dbReference type="InterPro" id="IPR013761">
    <property type="entry name" value="SAM/pointed_sf"/>
</dbReference>
<evidence type="ECO:0000256" key="14">
    <source>
        <dbReference type="SAM" id="Phobius"/>
    </source>
</evidence>
<evidence type="ECO:0000256" key="4">
    <source>
        <dbReference type="ARBA" id="ARBA00022676"/>
    </source>
</evidence>
<dbReference type="InterPro" id="IPR004835">
    <property type="entry name" value="Chitin_synth"/>
</dbReference>
<dbReference type="InterPro" id="IPR001660">
    <property type="entry name" value="SAM"/>
</dbReference>
<evidence type="ECO:0000256" key="12">
    <source>
        <dbReference type="ARBA" id="ARBA00048014"/>
    </source>
</evidence>
<evidence type="ECO:0000256" key="3">
    <source>
        <dbReference type="ARBA" id="ARBA00022475"/>
    </source>
</evidence>
<feature type="compositionally biased region" description="Basic and acidic residues" evidence="13">
    <location>
        <begin position="1568"/>
        <end position="1577"/>
    </location>
</feature>